<organism evidence="2 3">
    <name type="scientific">Aspergillus caelatus</name>
    <dbReference type="NCBI Taxonomy" id="61420"/>
    <lineage>
        <taxon>Eukaryota</taxon>
        <taxon>Fungi</taxon>
        <taxon>Dikarya</taxon>
        <taxon>Ascomycota</taxon>
        <taxon>Pezizomycotina</taxon>
        <taxon>Eurotiomycetes</taxon>
        <taxon>Eurotiomycetidae</taxon>
        <taxon>Eurotiales</taxon>
        <taxon>Aspergillaceae</taxon>
        <taxon>Aspergillus</taxon>
        <taxon>Aspergillus subgen. Circumdati</taxon>
    </lineage>
</organism>
<dbReference type="Proteomes" id="UP000326268">
    <property type="component" value="Unassembled WGS sequence"/>
</dbReference>
<dbReference type="AlphaFoldDB" id="A0A5N7A4Y2"/>
<keyword evidence="3" id="KW-1185">Reference proteome</keyword>
<accession>A0A5N7A4Y2</accession>
<feature type="compositionally biased region" description="Basic and acidic residues" evidence="1">
    <location>
        <begin position="81"/>
        <end position="90"/>
    </location>
</feature>
<dbReference type="EMBL" id="ML737641">
    <property type="protein sequence ID" value="KAE8364917.1"/>
    <property type="molecule type" value="Genomic_DNA"/>
</dbReference>
<feature type="region of interest" description="Disordered" evidence="1">
    <location>
        <begin position="58"/>
        <end position="105"/>
    </location>
</feature>
<sequence length="162" mass="17939">MREMSGESFEEIMGGSNGGGGRTAAGFVVLAFWGDQGSGMFSRLVEAYGQDRYGYEGQERDDEMGWAPEPVNESNVGGNRGARDGSEDAQRGGSGSGGASMTPDEAMDKGMRLCSKRDDHWRGIVDCYFRIEGHFHAIQDLYRQIHYYTGCYPHRIECYSAY</sequence>
<proteinExistence type="predicted"/>
<evidence type="ECO:0000313" key="3">
    <source>
        <dbReference type="Proteomes" id="UP000326268"/>
    </source>
</evidence>
<feature type="region of interest" description="Disordered" evidence="1">
    <location>
        <begin position="1"/>
        <end position="20"/>
    </location>
</feature>
<gene>
    <name evidence="2" type="ORF">BDV27DRAFT_127691</name>
</gene>
<evidence type="ECO:0000256" key="1">
    <source>
        <dbReference type="SAM" id="MobiDB-lite"/>
    </source>
</evidence>
<protein>
    <submittedName>
        <fullName evidence="2">Uncharacterized protein</fullName>
    </submittedName>
</protein>
<dbReference type="GeneID" id="43651272"/>
<reference evidence="2 3" key="1">
    <citation type="submission" date="2019-04" db="EMBL/GenBank/DDBJ databases">
        <title>Friends and foes A comparative genomics studyof 23 Aspergillus species from section Flavi.</title>
        <authorList>
            <consortium name="DOE Joint Genome Institute"/>
            <person name="Kjaerbolling I."/>
            <person name="Vesth T."/>
            <person name="Frisvad J.C."/>
            <person name="Nybo J.L."/>
            <person name="Theobald S."/>
            <person name="Kildgaard S."/>
            <person name="Isbrandt T."/>
            <person name="Kuo A."/>
            <person name="Sato A."/>
            <person name="Lyhne E.K."/>
            <person name="Kogle M.E."/>
            <person name="Wiebenga A."/>
            <person name="Kun R.S."/>
            <person name="Lubbers R.J."/>
            <person name="Makela M.R."/>
            <person name="Barry K."/>
            <person name="Chovatia M."/>
            <person name="Clum A."/>
            <person name="Daum C."/>
            <person name="Haridas S."/>
            <person name="He G."/>
            <person name="LaButti K."/>
            <person name="Lipzen A."/>
            <person name="Mondo S."/>
            <person name="Riley R."/>
            <person name="Salamov A."/>
            <person name="Simmons B.A."/>
            <person name="Magnuson J.K."/>
            <person name="Henrissat B."/>
            <person name="Mortensen U.H."/>
            <person name="Larsen T.O."/>
            <person name="Devries R.P."/>
            <person name="Grigoriev I.V."/>
            <person name="Machida M."/>
            <person name="Baker S.E."/>
            <person name="Andersen M.R."/>
        </authorList>
    </citation>
    <scope>NUCLEOTIDE SEQUENCE [LARGE SCALE GENOMIC DNA]</scope>
    <source>
        <strain evidence="2 3">CBS 763.97</strain>
    </source>
</reference>
<feature type="non-terminal residue" evidence="2">
    <location>
        <position position="162"/>
    </location>
</feature>
<dbReference type="OrthoDB" id="10638822at2759"/>
<name>A0A5N7A4Y2_9EURO</name>
<evidence type="ECO:0000313" key="2">
    <source>
        <dbReference type="EMBL" id="KAE8364917.1"/>
    </source>
</evidence>
<dbReference type="RefSeq" id="XP_031927998.1">
    <property type="nucleotide sequence ID" value="XM_032066826.1"/>
</dbReference>